<dbReference type="InterPro" id="IPR050952">
    <property type="entry name" value="TRIM-NHL_E3_ligases"/>
</dbReference>
<keyword evidence="1" id="KW-0677">Repeat</keyword>
<feature type="repeat" description="NHL" evidence="2">
    <location>
        <begin position="18"/>
        <end position="54"/>
    </location>
</feature>
<dbReference type="InterPro" id="IPR011042">
    <property type="entry name" value="6-blade_b-propeller_TolB-like"/>
</dbReference>
<protein>
    <recommendedName>
        <fullName evidence="4">6-bladed beta-propeller</fullName>
    </recommendedName>
</protein>
<dbReference type="InterPro" id="IPR001258">
    <property type="entry name" value="NHL_repeat"/>
</dbReference>
<organism evidence="3">
    <name type="scientific">Caldilineaceae bacterium SB0675_bin_29</name>
    <dbReference type="NCBI Taxonomy" id="2605266"/>
    <lineage>
        <taxon>Bacteria</taxon>
        <taxon>Bacillati</taxon>
        <taxon>Chloroflexota</taxon>
        <taxon>Caldilineae</taxon>
        <taxon>Caldilineales</taxon>
        <taxon>Caldilineaceae</taxon>
    </lineage>
</organism>
<accession>A0A6B1G3X5</accession>
<dbReference type="Gene3D" id="2.120.10.30">
    <property type="entry name" value="TolB, C-terminal domain"/>
    <property type="match status" value="2"/>
</dbReference>
<dbReference type="EMBL" id="VYDA01000127">
    <property type="protein sequence ID" value="MYH60844.1"/>
    <property type="molecule type" value="Genomic_DNA"/>
</dbReference>
<dbReference type="AlphaFoldDB" id="A0A6B1G3X5"/>
<evidence type="ECO:0000256" key="1">
    <source>
        <dbReference type="ARBA" id="ARBA00022737"/>
    </source>
</evidence>
<dbReference type="GO" id="GO:0008270">
    <property type="term" value="F:zinc ion binding"/>
    <property type="evidence" value="ECO:0007669"/>
    <property type="project" value="UniProtKB-KW"/>
</dbReference>
<dbReference type="CDD" id="cd05819">
    <property type="entry name" value="NHL"/>
    <property type="match status" value="1"/>
</dbReference>
<dbReference type="Pfam" id="PF01436">
    <property type="entry name" value="NHL"/>
    <property type="match status" value="2"/>
</dbReference>
<dbReference type="SUPFAM" id="SSF63829">
    <property type="entry name" value="Calcium-dependent phosphotriesterase"/>
    <property type="match status" value="1"/>
</dbReference>
<dbReference type="GO" id="GO:0061630">
    <property type="term" value="F:ubiquitin protein ligase activity"/>
    <property type="evidence" value="ECO:0007669"/>
    <property type="project" value="TreeGrafter"/>
</dbReference>
<gene>
    <name evidence="3" type="ORF">F4148_03455</name>
</gene>
<reference evidence="3" key="1">
    <citation type="submission" date="2019-09" db="EMBL/GenBank/DDBJ databases">
        <title>Characterisation of the sponge microbiome using genome-centric metagenomics.</title>
        <authorList>
            <person name="Engelberts J.P."/>
            <person name="Robbins S.J."/>
            <person name="De Goeij J.M."/>
            <person name="Aranda M."/>
            <person name="Bell S.C."/>
            <person name="Webster N.S."/>
        </authorList>
    </citation>
    <scope>NUCLEOTIDE SEQUENCE</scope>
    <source>
        <strain evidence="3">SB0675_bin_29</strain>
    </source>
</reference>
<comment type="caution">
    <text evidence="3">The sequence shown here is derived from an EMBL/GenBank/DDBJ whole genome shotgun (WGS) entry which is preliminary data.</text>
</comment>
<dbReference type="GO" id="GO:0043161">
    <property type="term" value="P:proteasome-mediated ubiquitin-dependent protein catabolic process"/>
    <property type="evidence" value="ECO:0007669"/>
    <property type="project" value="TreeGrafter"/>
</dbReference>
<dbReference type="GO" id="GO:0000209">
    <property type="term" value="P:protein polyubiquitination"/>
    <property type="evidence" value="ECO:0007669"/>
    <property type="project" value="TreeGrafter"/>
</dbReference>
<evidence type="ECO:0008006" key="4">
    <source>
        <dbReference type="Google" id="ProtNLM"/>
    </source>
</evidence>
<evidence type="ECO:0000256" key="2">
    <source>
        <dbReference type="PROSITE-ProRule" id="PRU00504"/>
    </source>
</evidence>
<evidence type="ECO:0000313" key="3">
    <source>
        <dbReference type="EMBL" id="MYH60844.1"/>
    </source>
</evidence>
<dbReference type="PANTHER" id="PTHR24104">
    <property type="entry name" value="E3 UBIQUITIN-PROTEIN LIGASE NHLRC1-RELATED"/>
    <property type="match status" value="1"/>
</dbReference>
<name>A0A6B1G3X5_9CHLR</name>
<proteinExistence type="predicted"/>
<dbReference type="PROSITE" id="PS51125">
    <property type="entry name" value="NHL"/>
    <property type="match status" value="2"/>
</dbReference>
<sequence>MTQPQVELLATWGIPEGGSGDNAFRRPEALATDSAGNLLVADTGNHRILKLDPNGNLIWKIGGIDDAGEPWAGTAMAEFNSPQAICTDNENNVYVCDTLNCRVQKFDGDGNQLLIFGTQGLGYGQFGGEGPLGIAIDENGYMLVCDTHTSIGGNHRVQKLDQNGHFVAQFGSYGTGLGQFGGAMPVREYGLDFGPGIGPGPIGPTGIAVNQNAQHISDKNNWGADIYVGDCDNDRLQVFKGIGLCDGSFGDGVVFRPRQLSMDGSGRLYVSGVHKHEPPMETYDLTDPLKWRVVEESRWVLAFDVGSKQLIGRIGTKEAHDRMTHNYGAGLHRHGYGLAVCKADDSIVYVQGDNLVFKYQVTW</sequence>
<feature type="repeat" description="NHL" evidence="2">
    <location>
        <begin position="78"/>
        <end position="109"/>
    </location>
</feature>
<dbReference type="PANTHER" id="PTHR24104:SF25">
    <property type="entry name" value="PROTEIN LIN-41"/>
    <property type="match status" value="1"/>
</dbReference>